<organism evidence="2 3">
    <name type="scientific">Fusarium oxysporum (strain Fo5176)</name>
    <name type="common">Fusarium vascular wilt</name>
    <dbReference type="NCBI Taxonomy" id="660025"/>
    <lineage>
        <taxon>Eukaryota</taxon>
        <taxon>Fungi</taxon>
        <taxon>Dikarya</taxon>
        <taxon>Ascomycota</taxon>
        <taxon>Pezizomycotina</taxon>
        <taxon>Sordariomycetes</taxon>
        <taxon>Hypocreomycetidae</taxon>
        <taxon>Hypocreales</taxon>
        <taxon>Nectriaceae</taxon>
        <taxon>Fusarium</taxon>
        <taxon>Fusarium oxysporum species complex</taxon>
    </lineage>
</organism>
<reference evidence="2" key="2">
    <citation type="submission" date="2025-08" db="UniProtKB">
        <authorList>
            <consortium name="EnsemblFungi"/>
        </authorList>
    </citation>
    <scope>IDENTIFICATION</scope>
    <source>
        <strain evidence="2">4287 / CBS 123668 / FGSC 9935 / NRRL 34936</strain>
    </source>
</reference>
<reference evidence="3" key="1">
    <citation type="journal article" date="2012" name="Mol. Plant Microbe Interact.">
        <title>A highly conserved effector in Fusarium oxysporum is required for full virulence on Arabidopsis.</title>
        <authorList>
            <person name="Thatcher L.F."/>
            <person name="Gardiner D.M."/>
            <person name="Kazan K."/>
            <person name="Manners J."/>
        </authorList>
    </citation>
    <scope>NUCLEOTIDE SEQUENCE [LARGE SCALE GENOMIC DNA]</scope>
    <source>
        <strain evidence="3">Fo5176</strain>
    </source>
</reference>
<sequence>MSGSAPNDPAPGGHSRELQQTPFDSNQHGQAQNIIDETKNTGGRVVDANLGASIDGTKSGELSSRVADILNQPTGGRVGGTLSAQRKASEVDEKGFKVGEEGDLHNLAHSKQP</sequence>
<evidence type="ECO:0000256" key="1">
    <source>
        <dbReference type="SAM" id="MobiDB-lite"/>
    </source>
</evidence>
<feature type="region of interest" description="Disordered" evidence="1">
    <location>
        <begin position="71"/>
        <end position="92"/>
    </location>
</feature>
<protein>
    <submittedName>
        <fullName evidence="2">Uncharacterized protein</fullName>
    </submittedName>
</protein>
<dbReference type="VEuPathDB" id="FungiDB:FOXG_10107"/>
<feature type="compositionally biased region" description="Polar residues" evidence="1">
    <location>
        <begin position="18"/>
        <end position="35"/>
    </location>
</feature>
<gene>
    <name evidence="2" type="primary">28951606</name>
</gene>
<evidence type="ECO:0000313" key="2">
    <source>
        <dbReference type="EnsemblFungi" id="FOXG_10107P0"/>
    </source>
</evidence>
<accession>A0A0D2Y1G4</accession>
<dbReference type="Proteomes" id="UP000002489">
    <property type="component" value="Unassembled WGS sequence"/>
</dbReference>
<name>A0A0D2Y1G4_FUSOF</name>
<dbReference type="AlphaFoldDB" id="A0A0D2Y1G4"/>
<evidence type="ECO:0000313" key="3">
    <source>
        <dbReference type="Proteomes" id="UP000002489"/>
    </source>
</evidence>
<dbReference type="EnsemblFungi" id="FOXG_10107T0">
    <property type="protein sequence ID" value="FOXG_10107P0"/>
    <property type="gene ID" value="FOXG_10107"/>
</dbReference>
<proteinExistence type="predicted"/>
<feature type="region of interest" description="Disordered" evidence="1">
    <location>
        <begin position="1"/>
        <end position="42"/>
    </location>
</feature>